<proteinExistence type="predicted"/>
<evidence type="ECO:0000313" key="2">
    <source>
        <dbReference type="EMBL" id="CAC5377268.1"/>
    </source>
</evidence>
<dbReference type="InterPro" id="IPR043502">
    <property type="entry name" value="DNA/RNA_pol_sf"/>
</dbReference>
<dbReference type="SUPFAM" id="SSF57903">
    <property type="entry name" value="FYVE/PHD zinc finger"/>
    <property type="match status" value="1"/>
</dbReference>
<dbReference type="OrthoDB" id="407509at2759"/>
<evidence type="ECO:0000256" key="1">
    <source>
        <dbReference type="SAM" id="Coils"/>
    </source>
</evidence>
<dbReference type="Proteomes" id="UP000507470">
    <property type="component" value="Unassembled WGS sequence"/>
</dbReference>
<feature type="coiled-coil region" evidence="1">
    <location>
        <begin position="437"/>
        <end position="468"/>
    </location>
</feature>
<dbReference type="PANTHER" id="PTHR33395:SF22">
    <property type="entry name" value="REVERSE TRANSCRIPTASE DOMAIN-CONTAINING PROTEIN"/>
    <property type="match status" value="1"/>
</dbReference>
<reference evidence="2 3" key="1">
    <citation type="submission" date="2020-06" db="EMBL/GenBank/DDBJ databases">
        <authorList>
            <person name="Li R."/>
            <person name="Bekaert M."/>
        </authorList>
    </citation>
    <scope>NUCLEOTIDE SEQUENCE [LARGE SCALE GENOMIC DNA]</scope>
    <source>
        <strain evidence="3">wild</strain>
    </source>
</reference>
<feature type="coiled-coil region" evidence="1">
    <location>
        <begin position="94"/>
        <end position="121"/>
    </location>
</feature>
<dbReference type="InterPro" id="IPR036691">
    <property type="entry name" value="Endo/exonu/phosph_ase_sf"/>
</dbReference>
<dbReference type="SUPFAM" id="SSF56672">
    <property type="entry name" value="DNA/RNA polymerases"/>
    <property type="match status" value="1"/>
</dbReference>
<sequence length="799" mass="91733">MALTRKSSITSSKSSLKTSQDEDEAWTCAKCTKIFKEPDAQLMECQRCKAHFCITCLKKTKAEYSMLCKTDAMWFCGKCRIVMEQHAVTDIEIERRCKQILENFEERITSLEKTVDNKCDEDRVKVIVREEIKNSNEDMVKICRKRTREKVVGSSEETNRRRGFGGLPLQSKGPSLGKEGCQTKKARLLKQKRGNENVNNFNGKKVFKSVNVDSFTVLPKLSCIYTNADQLFNKLPELIVRTRDDKPKIIGITEVKPKNNRYQPGISEYSLADVSDYNIFGKNLDNDTGRGLLLYIDKQLDSSQVQMNAEFQENLFIKIKLNQSDQLLIGLIYRSPSNRSHDYINQLNMLTTEACSKELDKINWIDLLQKDNDIDKNWRALLSIIKDMDKKYIPTKERKQIGSGKNNFPMDKNTIDKIKRKNILSKKITQNNDPEVRKEYNKIRNQVKSRVNKLKREYEKNLSEKAKENPKAIWSYIKSKTKTKEGIGDLHTDPEDTKTDKTEDKSTKAKILVDYFSSVFTNKPDGEVPTPNQVPVTNEMPKQKIKEEVVLKLLSALKIDKSPGMDKLHPKLLKEIAESITKLLCIIFNQSLENKTVPNDWKNAMISAIFKKGNKSPAKNYRPVSLTSVVCKIMEKILREFIIEHMKTNNLFSKKQYGFIAGRGCDKGKATQQKVAINVFCNYFKNLNKDENDVDIVLFAGITEYNTVINEPISEKEVVDAKFLSHAYDGLNDVCNISHLLFDNDDIEVNFKLYADDTVIFAESVAELKSALNAMFLYCETWKLKVNVTKTNVGIFFKK</sequence>
<organism evidence="2 3">
    <name type="scientific">Mytilus coruscus</name>
    <name type="common">Sea mussel</name>
    <dbReference type="NCBI Taxonomy" id="42192"/>
    <lineage>
        <taxon>Eukaryota</taxon>
        <taxon>Metazoa</taxon>
        <taxon>Spiralia</taxon>
        <taxon>Lophotrochozoa</taxon>
        <taxon>Mollusca</taxon>
        <taxon>Bivalvia</taxon>
        <taxon>Autobranchia</taxon>
        <taxon>Pteriomorphia</taxon>
        <taxon>Mytilida</taxon>
        <taxon>Mytiloidea</taxon>
        <taxon>Mytilidae</taxon>
        <taxon>Mytilinae</taxon>
        <taxon>Mytilus</taxon>
    </lineage>
</organism>
<keyword evidence="1" id="KW-0175">Coiled coil</keyword>
<keyword evidence="3" id="KW-1185">Reference proteome</keyword>
<dbReference type="Gene3D" id="3.60.10.10">
    <property type="entry name" value="Endonuclease/exonuclease/phosphatase"/>
    <property type="match status" value="1"/>
</dbReference>
<gene>
    <name evidence="2" type="ORF">MCOR_13592</name>
</gene>
<protein>
    <submittedName>
        <fullName evidence="2">Uncharacterized protein</fullName>
    </submittedName>
</protein>
<dbReference type="EMBL" id="CACVKT020002298">
    <property type="protein sequence ID" value="CAC5377268.1"/>
    <property type="molecule type" value="Genomic_DNA"/>
</dbReference>
<dbReference type="InterPro" id="IPR011011">
    <property type="entry name" value="Znf_FYVE_PHD"/>
</dbReference>
<dbReference type="AlphaFoldDB" id="A0A6J8B082"/>
<dbReference type="SUPFAM" id="SSF56219">
    <property type="entry name" value="DNase I-like"/>
    <property type="match status" value="1"/>
</dbReference>
<dbReference type="PANTHER" id="PTHR33395">
    <property type="entry name" value="TRANSCRIPTASE, PUTATIVE-RELATED-RELATED"/>
    <property type="match status" value="1"/>
</dbReference>
<evidence type="ECO:0000313" key="3">
    <source>
        <dbReference type="Proteomes" id="UP000507470"/>
    </source>
</evidence>
<accession>A0A6J8B082</accession>
<name>A0A6J8B082_MYTCO</name>